<name>A0ACB9H0T0_CICIN</name>
<reference evidence="1 2" key="2">
    <citation type="journal article" date="2022" name="Mol. Ecol. Resour.">
        <title>The genomes of chicory, endive, great burdock and yacon provide insights into Asteraceae paleo-polyploidization history and plant inulin production.</title>
        <authorList>
            <person name="Fan W."/>
            <person name="Wang S."/>
            <person name="Wang H."/>
            <person name="Wang A."/>
            <person name="Jiang F."/>
            <person name="Liu H."/>
            <person name="Zhao H."/>
            <person name="Xu D."/>
            <person name="Zhang Y."/>
        </authorList>
    </citation>
    <scope>NUCLEOTIDE SEQUENCE [LARGE SCALE GENOMIC DNA]</scope>
    <source>
        <strain evidence="2">cv. Punajuju</strain>
        <tissue evidence="1">Leaves</tissue>
    </source>
</reference>
<comment type="caution">
    <text evidence="1">The sequence shown here is derived from an EMBL/GenBank/DDBJ whole genome shotgun (WGS) entry which is preliminary data.</text>
</comment>
<organism evidence="1 2">
    <name type="scientific">Cichorium intybus</name>
    <name type="common">Chicory</name>
    <dbReference type="NCBI Taxonomy" id="13427"/>
    <lineage>
        <taxon>Eukaryota</taxon>
        <taxon>Viridiplantae</taxon>
        <taxon>Streptophyta</taxon>
        <taxon>Embryophyta</taxon>
        <taxon>Tracheophyta</taxon>
        <taxon>Spermatophyta</taxon>
        <taxon>Magnoliopsida</taxon>
        <taxon>eudicotyledons</taxon>
        <taxon>Gunneridae</taxon>
        <taxon>Pentapetalae</taxon>
        <taxon>asterids</taxon>
        <taxon>campanulids</taxon>
        <taxon>Asterales</taxon>
        <taxon>Asteraceae</taxon>
        <taxon>Cichorioideae</taxon>
        <taxon>Cichorieae</taxon>
        <taxon>Cichoriinae</taxon>
        <taxon>Cichorium</taxon>
    </lineage>
</organism>
<proteinExistence type="predicted"/>
<sequence>MWVNFNVVDSVEDCDVDSFDELHSRITDYECEKTVDSVLGSCVDLMSSDTSTILDASPKEEIDVIVNSNDVADTSAIVVFNVAITYVTIVQFVRPVLAACPSKVFRADSFDQFHQPVISTRRRPSSSGIIL</sequence>
<accession>A0ACB9H0T0</accession>
<dbReference type="EMBL" id="CM042009">
    <property type="protein sequence ID" value="KAI3788950.1"/>
    <property type="molecule type" value="Genomic_DNA"/>
</dbReference>
<dbReference type="Proteomes" id="UP001055811">
    <property type="component" value="Linkage Group LG01"/>
</dbReference>
<evidence type="ECO:0000313" key="2">
    <source>
        <dbReference type="Proteomes" id="UP001055811"/>
    </source>
</evidence>
<evidence type="ECO:0000313" key="1">
    <source>
        <dbReference type="EMBL" id="KAI3788950.1"/>
    </source>
</evidence>
<reference evidence="2" key="1">
    <citation type="journal article" date="2022" name="Mol. Ecol. Resour.">
        <title>The genomes of chicory, endive, great burdock and yacon provide insights into Asteraceae palaeo-polyploidization history and plant inulin production.</title>
        <authorList>
            <person name="Fan W."/>
            <person name="Wang S."/>
            <person name="Wang H."/>
            <person name="Wang A."/>
            <person name="Jiang F."/>
            <person name="Liu H."/>
            <person name="Zhao H."/>
            <person name="Xu D."/>
            <person name="Zhang Y."/>
        </authorList>
    </citation>
    <scope>NUCLEOTIDE SEQUENCE [LARGE SCALE GENOMIC DNA]</scope>
    <source>
        <strain evidence="2">cv. Punajuju</strain>
    </source>
</reference>
<protein>
    <submittedName>
        <fullName evidence="1">Uncharacterized protein</fullName>
    </submittedName>
</protein>
<gene>
    <name evidence="1" type="ORF">L2E82_01733</name>
</gene>
<keyword evidence="2" id="KW-1185">Reference proteome</keyword>